<dbReference type="InterPro" id="IPR007921">
    <property type="entry name" value="CHAP_dom"/>
</dbReference>
<dbReference type="Proteomes" id="UP000595841">
    <property type="component" value="Chromosome"/>
</dbReference>
<evidence type="ECO:0000259" key="1">
    <source>
        <dbReference type="PROSITE" id="PS50911"/>
    </source>
</evidence>
<feature type="domain" description="Peptidase C51" evidence="1">
    <location>
        <begin position="1"/>
        <end position="54"/>
    </location>
</feature>
<evidence type="ECO:0000313" key="2">
    <source>
        <dbReference type="EMBL" id="QQZ62182.1"/>
    </source>
</evidence>
<protein>
    <recommendedName>
        <fullName evidence="1">Peptidase C51 domain-containing protein</fullName>
    </recommendedName>
</protein>
<dbReference type="KEGG" id="pson:JI735_05975"/>
<organism evidence="2 3">
    <name type="scientific">Paenibacillus sonchi</name>
    <dbReference type="NCBI Taxonomy" id="373687"/>
    <lineage>
        <taxon>Bacteria</taxon>
        <taxon>Bacillati</taxon>
        <taxon>Bacillota</taxon>
        <taxon>Bacilli</taxon>
        <taxon>Bacillales</taxon>
        <taxon>Paenibacillaceae</taxon>
        <taxon>Paenibacillus</taxon>
        <taxon>Paenibacillus sonchi group</taxon>
    </lineage>
</organism>
<dbReference type="PROSITE" id="PS50911">
    <property type="entry name" value="CHAP"/>
    <property type="match status" value="1"/>
</dbReference>
<dbReference type="EMBL" id="CP068595">
    <property type="protein sequence ID" value="QQZ62182.1"/>
    <property type="molecule type" value="Genomic_DNA"/>
</dbReference>
<gene>
    <name evidence="2" type="ORF">JI735_05975</name>
</gene>
<name>A0A974PF84_9BACL</name>
<sequence>MNKKLSFTASPDVGGQFFYDIESLSGDYGGTAVVGNPGVEKGNLKSSEINISEE</sequence>
<accession>A0A974PF84</accession>
<proteinExistence type="predicted"/>
<reference evidence="2 3" key="1">
    <citation type="submission" date="2021-01" db="EMBL/GenBank/DDBJ databases">
        <title>Whole genome sequence of Paenibacillus sonchi LMG 24727 for comparative genomics.</title>
        <authorList>
            <person name="Lee G."/>
            <person name="Kim M.-J."/>
            <person name="Lim K."/>
            <person name="Shin J.-H."/>
        </authorList>
    </citation>
    <scope>NUCLEOTIDE SEQUENCE [LARGE SCALE GENOMIC DNA]</scope>
    <source>
        <strain evidence="2 3">LMG 24727</strain>
    </source>
</reference>
<keyword evidence="3" id="KW-1185">Reference proteome</keyword>
<dbReference type="AlphaFoldDB" id="A0A974PF84"/>
<evidence type="ECO:0000313" key="3">
    <source>
        <dbReference type="Proteomes" id="UP000595841"/>
    </source>
</evidence>